<dbReference type="SUPFAM" id="SSF55874">
    <property type="entry name" value="ATPase domain of HSP90 chaperone/DNA topoisomerase II/histidine kinase"/>
    <property type="match status" value="1"/>
</dbReference>
<accession>A0A2K8L3P7</accession>
<sequence>MINLTLEKFNADDSFVQSHEDFVPGSYSHLIVKDNGCGIPRANLEHLFEPFYTTKEVGKGTGLGLAMVFGAITSHKGIIKVESEEGKGTGFHVYLPLIEANEANPESSSGEAEEGLGETILTVDDNDTVRENYKAILTSLNYNVLEASNGLEAVDVFIRHQNEVMLIISDLVMPKLGGFEAIKQMEKVRSDVKVIFVTGYDKDEAMKDEGYSENYAVLSKPYSIESLSRAIRKKLDS</sequence>
<dbReference type="Gene3D" id="3.40.50.2300">
    <property type="match status" value="1"/>
</dbReference>
<dbReference type="PANTHER" id="PTHR43547">
    <property type="entry name" value="TWO-COMPONENT HISTIDINE KINASE"/>
    <property type="match status" value="1"/>
</dbReference>
<dbReference type="RefSeq" id="WP_198507059.1">
    <property type="nucleotide sequence ID" value="NZ_CP018799.1"/>
</dbReference>
<keyword evidence="7" id="KW-0418">Kinase</keyword>
<protein>
    <recommendedName>
        <fullName evidence="2">histidine kinase</fullName>
        <ecNumber evidence="2">2.7.13.3</ecNumber>
    </recommendedName>
</protein>
<dbReference type="EMBL" id="CP018799">
    <property type="protein sequence ID" value="ATX80451.1"/>
    <property type="molecule type" value="Genomic_DNA"/>
</dbReference>
<keyword evidence="7" id="KW-0808">Transferase</keyword>
<dbReference type="SUPFAM" id="SSF52172">
    <property type="entry name" value="CheY-like"/>
    <property type="match status" value="1"/>
</dbReference>
<keyword evidence="8" id="KW-1185">Reference proteome</keyword>
<evidence type="ECO:0000256" key="4">
    <source>
        <dbReference type="PROSITE-ProRule" id="PRU00169"/>
    </source>
</evidence>
<name>A0A2K8L3P7_MARES</name>
<dbReference type="EC" id="2.7.13.3" evidence="2"/>
<dbReference type="GO" id="GO:0000155">
    <property type="term" value="F:phosphorelay sensor kinase activity"/>
    <property type="evidence" value="ECO:0007669"/>
    <property type="project" value="TreeGrafter"/>
</dbReference>
<evidence type="ECO:0000259" key="5">
    <source>
        <dbReference type="PROSITE" id="PS50109"/>
    </source>
</evidence>
<dbReference type="Pfam" id="PF00072">
    <property type="entry name" value="Response_reg"/>
    <property type="match status" value="1"/>
</dbReference>
<dbReference type="InterPro" id="IPR004358">
    <property type="entry name" value="Sig_transdc_His_kin-like_C"/>
</dbReference>
<evidence type="ECO:0000256" key="2">
    <source>
        <dbReference type="ARBA" id="ARBA00012438"/>
    </source>
</evidence>
<feature type="domain" description="Response regulatory" evidence="6">
    <location>
        <begin position="119"/>
        <end position="235"/>
    </location>
</feature>
<dbReference type="InterPro" id="IPR036890">
    <property type="entry name" value="HATPase_C_sf"/>
</dbReference>
<dbReference type="Pfam" id="PF02518">
    <property type="entry name" value="HATPase_c"/>
    <property type="match status" value="1"/>
</dbReference>
<proteinExistence type="predicted"/>
<evidence type="ECO:0000259" key="6">
    <source>
        <dbReference type="PROSITE" id="PS50110"/>
    </source>
</evidence>
<dbReference type="PROSITE" id="PS50109">
    <property type="entry name" value="HIS_KIN"/>
    <property type="match status" value="1"/>
</dbReference>
<dbReference type="PRINTS" id="PR00344">
    <property type="entry name" value="BCTRLSENSOR"/>
</dbReference>
<dbReference type="InterPro" id="IPR001789">
    <property type="entry name" value="Sig_transdc_resp-reg_receiver"/>
</dbReference>
<dbReference type="AlphaFoldDB" id="A0A2K8L3P7"/>
<evidence type="ECO:0000256" key="3">
    <source>
        <dbReference type="ARBA" id="ARBA00022553"/>
    </source>
</evidence>
<dbReference type="InterPro" id="IPR003594">
    <property type="entry name" value="HATPase_dom"/>
</dbReference>
<evidence type="ECO:0000256" key="1">
    <source>
        <dbReference type="ARBA" id="ARBA00000085"/>
    </source>
</evidence>
<evidence type="ECO:0000313" key="8">
    <source>
        <dbReference type="Proteomes" id="UP000231701"/>
    </source>
</evidence>
<dbReference type="Gene3D" id="3.30.565.10">
    <property type="entry name" value="Histidine kinase-like ATPase, C-terminal domain"/>
    <property type="match status" value="1"/>
</dbReference>
<organism evidence="7 8">
    <name type="scientific">Mariprofundus aestuarium</name>
    <dbReference type="NCBI Taxonomy" id="1921086"/>
    <lineage>
        <taxon>Bacteria</taxon>
        <taxon>Pseudomonadati</taxon>
        <taxon>Pseudomonadota</taxon>
        <taxon>Candidatius Mariprofundia</taxon>
        <taxon>Mariprofundales</taxon>
        <taxon>Mariprofundaceae</taxon>
        <taxon>Mariprofundus</taxon>
    </lineage>
</organism>
<feature type="domain" description="Histidine kinase" evidence="5">
    <location>
        <begin position="1"/>
        <end position="99"/>
    </location>
</feature>
<evidence type="ECO:0000313" key="7">
    <source>
        <dbReference type="EMBL" id="ATX80451.1"/>
    </source>
</evidence>
<gene>
    <name evidence="7" type="ORF">Ga0123461_2045</name>
</gene>
<comment type="catalytic activity">
    <reaction evidence="1">
        <text>ATP + protein L-histidine = ADP + protein N-phospho-L-histidine.</text>
        <dbReference type="EC" id="2.7.13.3"/>
    </reaction>
</comment>
<dbReference type="InterPro" id="IPR005467">
    <property type="entry name" value="His_kinase_dom"/>
</dbReference>
<dbReference type="KEGG" id="maes:Ga0123461_2045"/>
<dbReference type="SMART" id="SM00387">
    <property type="entry name" value="HATPase_c"/>
    <property type="match status" value="1"/>
</dbReference>
<dbReference type="PROSITE" id="PS50110">
    <property type="entry name" value="RESPONSE_REGULATORY"/>
    <property type="match status" value="1"/>
</dbReference>
<dbReference type="SMART" id="SM00448">
    <property type="entry name" value="REC"/>
    <property type="match status" value="1"/>
</dbReference>
<dbReference type="PANTHER" id="PTHR43547:SF2">
    <property type="entry name" value="HYBRID SIGNAL TRANSDUCTION HISTIDINE KINASE C"/>
    <property type="match status" value="1"/>
</dbReference>
<feature type="modified residue" description="4-aspartylphosphate" evidence="4">
    <location>
        <position position="170"/>
    </location>
</feature>
<dbReference type="InterPro" id="IPR011006">
    <property type="entry name" value="CheY-like_superfamily"/>
</dbReference>
<reference evidence="7 8" key="1">
    <citation type="submission" date="2016-12" db="EMBL/GenBank/DDBJ databases">
        <title>Isolation and genomic insights into novel planktonic Zetaproteobacteria from stratified waters of the Chesapeake Bay.</title>
        <authorList>
            <person name="McAllister S.M."/>
            <person name="Kato S."/>
            <person name="Chan C.S."/>
            <person name="Chiu B.K."/>
            <person name="Field E.K."/>
        </authorList>
    </citation>
    <scope>NUCLEOTIDE SEQUENCE [LARGE SCALE GENOMIC DNA]</scope>
    <source>
        <strain evidence="7 8">CP-5</strain>
    </source>
</reference>
<keyword evidence="3 4" id="KW-0597">Phosphoprotein</keyword>
<dbReference type="Proteomes" id="UP000231701">
    <property type="component" value="Chromosome"/>
</dbReference>